<protein>
    <submittedName>
        <fullName evidence="1">Uncharacterized protein</fullName>
    </submittedName>
</protein>
<keyword evidence="2" id="KW-1185">Reference proteome</keyword>
<dbReference type="RefSeq" id="WP_080806905.1">
    <property type="nucleotide sequence ID" value="NZ_LT828555.1"/>
</dbReference>
<sequence>MKKSCPVFKYHIAGFPGELDSSSYLWNKPLLQENPEDSLHPAHKEDSSNSIMIHEYLEAAKLFLSPILLSPETCKKLLAEPSCKAKANYDYESKTCQTKTTYGYESKTCQTKATYDYENKASLHGKVIASQTETPAVPYFQTVSSKTPSLQSPDSGETVKKEITDVDLFLEKHGAFYHPVRVKISLRGGSWRTFALNGALSSQGLSLIEREYNLLKKLEGKTDGHLIPHVFEFGTQECRGMTIAFFLAEWFEDYREFHLTDNSGNFAHSSEHSSNSSGSFADSSEHISNFSGKVTDSPDHLSDSSEFDTLNLWNSDGTRIEYHRPEYFEIYEKASEILTTLYDLNTFEQVFPWHHAAGDFVAKPLDNGFDVKLITVRSYTSMFLSESEPTFDKEEINKGLLLFLVMLSIRMRIDRIDGTGKYCLVHHDSINYILKGFFRALNLKRTDTVNYHIDYQEKTITLQFAEYLELFDHKALLQILDMITDTGNPENPEFIFIKQNIHSHAKFLSQKIGESGKKCFFIDKASQKSYMT</sequence>
<dbReference type="EMBL" id="FWEV01000106">
    <property type="protein sequence ID" value="SLM29752.1"/>
    <property type="molecule type" value="Genomic_DNA"/>
</dbReference>
<proteinExistence type="predicted"/>
<name>A0A1W1HBG9_9BACT</name>
<gene>
    <name evidence="1" type="ORF">MTBBW1_1940079</name>
</gene>
<evidence type="ECO:0000313" key="1">
    <source>
        <dbReference type="EMBL" id="SLM29752.1"/>
    </source>
</evidence>
<evidence type="ECO:0000313" key="2">
    <source>
        <dbReference type="Proteomes" id="UP000191931"/>
    </source>
</evidence>
<reference evidence="1 2" key="1">
    <citation type="submission" date="2017-03" db="EMBL/GenBank/DDBJ databases">
        <authorList>
            <person name="Afonso C.L."/>
            <person name="Miller P.J."/>
            <person name="Scott M.A."/>
            <person name="Spackman E."/>
            <person name="Goraichik I."/>
            <person name="Dimitrov K.M."/>
            <person name="Suarez D.L."/>
            <person name="Swayne D.E."/>
        </authorList>
    </citation>
    <scope>NUCLEOTIDE SEQUENCE [LARGE SCALE GENOMIC DNA]</scope>
    <source>
        <strain evidence="1">PRJEB14757</strain>
    </source>
</reference>
<dbReference type="STRING" id="1246637.MTBBW1_1940079"/>
<dbReference type="AlphaFoldDB" id="A0A1W1HBG9"/>
<dbReference type="Proteomes" id="UP000191931">
    <property type="component" value="Unassembled WGS sequence"/>
</dbReference>
<accession>A0A1W1HBG9</accession>
<organism evidence="1 2">
    <name type="scientific">Desulfamplus magnetovallimortis</name>
    <dbReference type="NCBI Taxonomy" id="1246637"/>
    <lineage>
        <taxon>Bacteria</taxon>
        <taxon>Pseudomonadati</taxon>
        <taxon>Thermodesulfobacteriota</taxon>
        <taxon>Desulfobacteria</taxon>
        <taxon>Desulfobacterales</taxon>
        <taxon>Desulfobacteraceae</taxon>
        <taxon>Desulfamplus</taxon>
    </lineage>
</organism>
<dbReference type="OrthoDB" id="5494762at2"/>